<protein>
    <submittedName>
        <fullName evidence="2">Uncharacterized protein</fullName>
    </submittedName>
</protein>
<dbReference type="EMBL" id="UYRV01028714">
    <property type="protein sequence ID" value="VDK82680.1"/>
    <property type="molecule type" value="Genomic_DNA"/>
</dbReference>
<dbReference type="Proteomes" id="UP000271889">
    <property type="component" value="Unassembled WGS sequence"/>
</dbReference>
<dbReference type="AlphaFoldDB" id="A0A3P6TUB3"/>
<feature type="compositionally biased region" description="Low complexity" evidence="1">
    <location>
        <begin position="9"/>
        <end position="25"/>
    </location>
</feature>
<accession>A0A3P6TUB3</accession>
<reference evidence="2 3" key="1">
    <citation type="submission" date="2018-11" db="EMBL/GenBank/DDBJ databases">
        <authorList>
            <consortium name="Pathogen Informatics"/>
        </authorList>
    </citation>
    <scope>NUCLEOTIDE SEQUENCE [LARGE SCALE GENOMIC DNA]</scope>
</reference>
<evidence type="ECO:0000313" key="2">
    <source>
        <dbReference type="EMBL" id="VDK82680.1"/>
    </source>
</evidence>
<evidence type="ECO:0000256" key="1">
    <source>
        <dbReference type="SAM" id="MobiDB-lite"/>
    </source>
</evidence>
<evidence type="ECO:0000313" key="3">
    <source>
        <dbReference type="Proteomes" id="UP000271889"/>
    </source>
</evidence>
<sequence>MPTEEEPQAVENENPAAAAEAAVVESGYRSKRQAGSNAYGDEPVPVVTPAYEPAAVVTTFEPVPEEEPAAVAVPAEPVIAEPIVEESGYRA</sequence>
<dbReference type="OrthoDB" id="5874793at2759"/>
<feature type="region of interest" description="Disordered" evidence="1">
    <location>
        <begin position="1"/>
        <end position="45"/>
    </location>
</feature>
<gene>
    <name evidence="2" type="ORF">CGOC_LOCUS8013</name>
</gene>
<name>A0A3P6TUB3_CYLGO</name>
<organism evidence="2 3">
    <name type="scientific">Cylicostephanus goldi</name>
    <name type="common">Nematode worm</name>
    <dbReference type="NCBI Taxonomy" id="71465"/>
    <lineage>
        <taxon>Eukaryota</taxon>
        <taxon>Metazoa</taxon>
        <taxon>Ecdysozoa</taxon>
        <taxon>Nematoda</taxon>
        <taxon>Chromadorea</taxon>
        <taxon>Rhabditida</taxon>
        <taxon>Rhabditina</taxon>
        <taxon>Rhabditomorpha</taxon>
        <taxon>Strongyloidea</taxon>
        <taxon>Strongylidae</taxon>
        <taxon>Cylicostephanus</taxon>
    </lineage>
</organism>
<proteinExistence type="predicted"/>
<keyword evidence="3" id="KW-1185">Reference proteome</keyword>